<feature type="transmembrane region" description="Helical" evidence="1">
    <location>
        <begin position="40"/>
        <end position="57"/>
    </location>
</feature>
<keyword evidence="1" id="KW-1133">Transmembrane helix</keyword>
<dbReference type="AlphaFoldDB" id="A0A163LQI6"/>
<evidence type="ECO:0000313" key="3">
    <source>
        <dbReference type="Proteomes" id="UP000078561"/>
    </source>
</evidence>
<keyword evidence="1" id="KW-0812">Transmembrane</keyword>
<proteinExistence type="predicted"/>
<reference evidence="2" key="1">
    <citation type="submission" date="2016-04" db="EMBL/GenBank/DDBJ databases">
        <authorList>
            <person name="Evans L.H."/>
            <person name="Alamgir A."/>
            <person name="Owens N."/>
            <person name="Weber N.D."/>
            <person name="Virtaneva K."/>
            <person name="Barbian K."/>
            <person name="Babar A."/>
            <person name="Rosenke K."/>
        </authorList>
    </citation>
    <scope>NUCLEOTIDE SEQUENCE [LARGE SCALE GENOMIC DNA]</scope>
    <source>
        <strain evidence="2">CBS 101.48</strain>
    </source>
</reference>
<dbReference type="InParanoid" id="A0A163LQI6"/>
<evidence type="ECO:0000313" key="2">
    <source>
        <dbReference type="EMBL" id="SAL95538.1"/>
    </source>
</evidence>
<protein>
    <submittedName>
        <fullName evidence="2">Uncharacterized protein</fullName>
    </submittedName>
</protein>
<gene>
    <name evidence="2" type="primary">ABSGL_00867.1 scaffold 958</name>
</gene>
<dbReference type="Proteomes" id="UP000078561">
    <property type="component" value="Unassembled WGS sequence"/>
</dbReference>
<dbReference type="EMBL" id="LT550334">
    <property type="protein sequence ID" value="SAL95538.1"/>
    <property type="molecule type" value="Genomic_DNA"/>
</dbReference>
<keyword evidence="1" id="KW-0472">Membrane</keyword>
<evidence type="ECO:0000256" key="1">
    <source>
        <dbReference type="SAM" id="Phobius"/>
    </source>
</evidence>
<accession>A0A163LQI6</accession>
<keyword evidence="3" id="KW-1185">Reference proteome</keyword>
<organism evidence="2">
    <name type="scientific">Absidia glauca</name>
    <name type="common">Pin mould</name>
    <dbReference type="NCBI Taxonomy" id="4829"/>
    <lineage>
        <taxon>Eukaryota</taxon>
        <taxon>Fungi</taxon>
        <taxon>Fungi incertae sedis</taxon>
        <taxon>Mucoromycota</taxon>
        <taxon>Mucoromycotina</taxon>
        <taxon>Mucoromycetes</taxon>
        <taxon>Mucorales</taxon>
        <taxon>Cunninghamellaceae</taxon>
        <taxon>Absidia</taxon>
    </lineage>
</organism>
<name>A0A163LQI6_ABSGL</name>
<sequence length="137" mass="15635">MGSNQFREADTKRRVYKGQIKYDDFDTITAFTSFTMKVPYYYLLITAMALMETVSAMRPTNTLGITLNDGDYMNVLYTLCFNLITTKSIYYGSNSQCRYYTDPKCQTLASETVFPHPAYTETAPDIPTGFIKCIPVE</sequence>